<comment type="caution">
    <text evidence="2">The sequence shown here is derived from an EMBL/GenBank/DDBJ whole genome shotgun (WGS) entry which is preliminary data.</text>
</comment>
<feature type="compositionally biased region" description="Polar residues" evidence="1">
    <location>
        <begin position="72"/>
        <end position="81"/>
    </location>
</feature>
<keyword evidence="3" id="KW-1185">Reference proteome</keyword>
<protein>
    <submittedName>
        <fullName evidence="2">Uncharacterized protein</fullName>
    </submittedName>
</protein>
<evidence type="ECO:0000313" key="3">
    <source>
        <dbReference type="Proteomes" id="UP000807306"/>
    </source>
</evidence>
<feature type="region of interest" description="Disordered" evidence="1">
    <location>
        <begin position="1"/>
        <end position="83"/>
    </location>
</feature>
<name>A0A9P6EPK7_9AGAR</name>
<dbReference type="Proteomes" id="UP000807306">
    <property type="component" value="Unassembled WGS sequence"/>
</dbReference>
<dbReference type="EMBL" id="MU157831">
    <property type="protein sequence ID" value="KAF9532645.1"/>
    <property type="molecule type" value="Genomic_DNA"/>
</dbReference>
<feature type="compositionally biased region" description="Low complexity" evidence="1">
    <location>
        <begin position="42"/>
        <end position="60"/>
    </location>
</feature>
<evidence type="ECO:0000313" key="2">
    <source>
        <dbReference type="EMBL" id="KAF9532645.1"/>
    </source>
</evidence>
<accession>A0A9P6EPK7</accession>
<evidence type="ECO:0000256" key="1">
    <source>
        <dbReference type="SAM" id="MobiDB-lite"/>
    </source>
</evidence>
<gene>
    <name evidence="2" type="ORF">CPB83DRAFT_632152</name>
</gene>
<dbReference type="AlphaFoldDB" id="A0A9P6EPK7"/>
<organism evidence="2 3">
    <name type="scientific">Crepidotus variabilis</name>
    <dbReference type="NCBI Taxonomy" id="179855"/>
    <lineage>
        <taxon>Eukaryota</taxon>
        <taxon>Fungi</taxon>
        <taxon>Dikarya</taxon>
        <taxon>Basidiomycota</taxon>
        <taxon>Agaricomycotina</taxon>
        <taxon>Agaricomycetes</taxon>
        <taxon>Agaricomycetidae</taxon>
        <taxon>Agaricales</taxon>
        <taxon>Agaricineae</taxon>
        <taxon>Crepidotaceae</taxon>
        <taxon>Crepidotus</taxon>
    </lineage>
</organism>
<sequence length="169" mass="18736">MYATESDPGSRDDGSYELTLDSLPGPGILTRSRARRNDNSPSIVTSGSIATSASISGASSQTPKSRVITPTPDLSRNSSQPPDEITRFLSRCRPNMEHLRPCFREFGIQSDEELDSIGKWSAEQRRSFFSRMHPENDGTLLTELHLTAIEYQFASRKNMCTGYKSVSTP</sequence>
<proteinExistence type="predicted"/>
<reference evidence="2" key="1">
    <citation type="submission" date="2020-11" db="EMBL/GenBank/DDBJ databases">
        <authorList>
            <consortium name="DOE Joint Genome Institute"/>
            <person name="Ahrendt S."/>
            <person name="Riley R."/>
            <person name="Andreopoulos W."/>
            <person name="Labutti K."/>
            <person name="Pangilinan J."/>
            <person name="Ruiz-Duenas F.J."/>
            <person name="Barrasa J.M."/>
            <person name="Sanchez-Garcia M."/>
            <person name="Camarero S."/>
            <person name="Miyauchi S."/>
            <person name="Serrano A."/>
            <person name="Linde D."/>
            <person name="Babiker R."/>
            <person name="Drula E."/>
            <person name="Ayuso-Fernandez I."/>
            <person name="Pacheco R."/>
            <person name="Padilla G."/>
            <person name="Ferreira P."/>
            <person name="Barriuso J."/>
            <person name="Kellner H."/>
            <person name="Castanera R."/>
            <person name="Alfaro M."/>
            <person name="Ramirez L."/>
            <person name="Pisabarro A.G."/>
            <person name="Kuo A."/>
            <person name="Tritt A."/>
            <person name="Lipzen A."/>
            <person name="He G."/>
            <person name="Yan M."/>
            <person name="Ng V."/>
            <person name="Cullen D."/>
            <person name="Martin F."/>
            <person name="Rosso M.-N."/>
            <person name="Henrissat B."/>
            <person name="Hibbett D."/>
            <person name="Martinez A.T."/>
            <person name="Grigoriev I.V."/>
        </authorList>
    </citation>
    <scope>NUCLEOTIDE SEQUENCE</scope>
    <source>
        <strain evidence="2">CBS 506.95</strain>
    </source>
</reference>